<sequence>MWCHIHYMLAYEKSQADCLKVPLIVPRIWYTPLVEQNRSGPEAGCRNRREHHE</sequence>
<dbReference type="EMBL" id="ACOP02000055">
    <property type="protein sequence ID" value="EEU96245.1"/>
    <property type="molecule type" value="Genomic_DNA"/>
</dbReference>
<proteinExistence type="predicted"/>
<comment type="caution">
    <text evidence="1">The sequence shown here is derived from an EMBL/GenBank/DDBJ whole genome shotgun (WGS) entry which is preliminary data.</text>
</comment>
<accession>C7H775</accession>
<keyword evidence="2" id="KW-1185">Reference proteome</keyword>
<evidence type="ECO:0000313" key="2">
    <source>
        <dbReference type="Proteomes" id="UP000004619"/>
    </source>
</evidence>
<dbReference type="AlphaFoldDB" id="C7H775"/>
<organism evidence="1 2">
    <name type="scientific">Faecalibacterium duncaniae (strain DSM 17677 / JCM 31915 / A2-165)</name>
    <name type="common">Faecalibacterium prausnitzii</name>
    <dbReference type="NCBI Taxonomy" id="411483"/>
    <lineage>
        <taxon>Bacteria</taxon>
        <taxon>Bacillati</taxon>
        <taxon>Bacillota</taxon>
        <taxon>Clostridia</taxon>
        <taxon>Eubacteriales</taxon>
        <taxon>Oscillospiraceae</taxon>
        <taxon>Faecalibacterium</taxon>
    </lineage>
</organism>
<reference evidence="1" key="1">
    <citation type="submission" date="2009-08" db="EMBL/GenBank/DDBJ databases">
        <authorList>
            <person name="Weinstock G."/>
            <person name="Sodergren E."/>
            <person name="Clifton S."/>
            <person name="Fulton L."/>
            <person name="Fulton B."/>
            <person name="Courtney L."/>
            <person name="Fronick C."/>
            <person name="Harrison M."/>
            <person name="Strong C."/>
            <person name="Farmer C."/>
            <person name="Delahaunty K."/>
            <person name="Markovic C."/>
            <person name="Hall O."/>
            <person name="Minx P."/>
            <person name="Tomlinson C."/>
            <person name="Mitreva M."/>
            <person name="Nelson J."/>
            <person name="Hou S."/>
            <person name="Wollam A."/>
            <person name="Pepin K.H."/>
            <person name="Johnson M."/>
            <person name="Bhonagiri V."/>
            <person name="Nash W.E."/>
            <person name="Warren W."/>
            <person name="Chinwalla A."/>
            <person name="Mardis E.R."/>
            <person name="Wilson R.K."/>
        </authorList>
    </citation>
    <scope>NUCLEOTIDE SEQUENCE [LARGE SCALE GENOMIC DNA]</scope>
    <source>
        <strain evidence="1">A2-165</strain>
    </source>
</reference>
<dbReference type="STRING" id="411483.FAEPRAA2165_02158"/>
<gene>
    <name evidence="1" type="ORF">FAEPRAA2165_02158</name>
</gene>
<name>C7H775_FAED2</name>
<protein>
    <submittedName>
        <fullName evidence="1">Uncharacterized protein</fullName>
    </submittedName>
</protein>
<evidence type="ECO:0000313" key="1">
    <source>
        <dbReference type="EMBL" id="EEU96245.1"/>
    </source>
</evidence>
<dbReference type="HOGENOM" id="CLU_3061733_0_0_9"/>
<dbReference type="Proteomes" id="UP000004619">
    <property type="component" value="Unassembled WGS sequence"/>
</dbReference>